<dbReference type="InterPro" id="IPR007037">
    <property type="entry name" value="SIP_rossman_dom"/>
</dbReference>
<dbReference type="Proteomes" id="UP001596972">
    <property type="component" value="Unassembled WGS sequence"/>
</dbReference>
<proteinExistence type="predicted"/>
<dbReference type="InterPro" id="IPR039261">
    <property type="entry name" value="FNR_nucleotide-bd"/>
</dbReference>
<organism evidence="2 3">
    <name type="scientific">Actinomadura sediminis</name>
    <dbReference type="NCBI Taxonomy" id="1038904"/>
    <lineage>
        <taxon>Bacteria</taxon>
        <taxon>Bacillati</taxon>
        <taxon>Actinomycetota</taxon>
        <taxon>Actinomycetes</taxon>
        <taxon>Streptosporangiales</taxon>
        <taxon>Thermomonosporaceae</taxon>
        <taxon>Actinomadura</taxon>
    </lineage>
</organism>
<dbReference type="InterPro" id="IPR017938">
    <property type="entry name" value="Riboflavin_synthase-like_b-brl"/>
</dbReference>
<dbReference type="Gene3D" id="2.40.30.10">
    <property type="entry name" value="Translation factors"/>
    <property type="match status" value="1"/>
</dbReference>
<dbReference type="EMBL" id="JBHTJA010000084">
    <property type="protein sequence ID" value="MFD0904394.1"/>
    <property type="molecule type" value="Genomic_DNA"/>
</dbReference>
<reference evidence="3" key="1">
    <citation type="journal article" date="2019" name="Int. J. Syst. Evol. Microbiol.">
        <title>The Global Catalogue of Microorganisms (GCM) 10K type strain sequencing project: providing services to taxonomists for standard genome sequencing and annotation.</title>
        <authorList>
            <consortium name="The Broad Institute Genomics Platform"/>
            <consortium name="The Broad Institute Genome Sequencing Center for Infectious Disease"/>
            <person name="Wu L."/>
            <person name="Ma J."/>
        </authorList>
    </citation>
    <scope>NUCLEOTIDE SEQUENCE [LARGE SCALE GENOMIC DNA]</scope>
    <source>
        <strain evidence="3">JCM 31202</strain>
    </source>
</reference>
<dbReference type="Gene3D" id="3.40.50.80">
    <property type="entry name" value="Nucleotide-binding domain of ferredoxin-NADP reductase (FNR) module"/>
    <property type="match status" value="1"/>
</dbReference>
<feature type="domain" description="SIP-like Rossmann fold" evidence="1">
    <location>
        <begin position="111"/>
        <end position="222"/>
    </location>
</feature>
<dbReference type="InterPro" id="IPR039374">
    <property type="entry name" value="SIP_fam"/>
</dbReference>
<dbReference type="SUPFAM" id="SSF63380">
    <property type="entry name" value="Riboflavin synthase domain-like"/>
    <property type="match status" value="1"/>
</dbReference>
<evidence type="ECO:0000259" key="1">
    <source>
        <dbReference type="Pfam" id="PF04954"/>
    </source>
</evidence>
<accession>A0ABW3F0U6</accession>
<protein>
    <submittedName>
        <fullName evidence="2">SIP domain-containing protein</fullName>
    </submittedName>
</protein>
<name>A0ABW3F0U6_9ACTN</name>
<dbReference type="PANTHER" id="PTHR30157:SF0">
    <property type="entry name" value="NADPH-DEPENDENT FERRIC-CHELATE REDUCTASE"/>
    <property type="match status" value="1"/>
</dbReference>
<evidence type="ECO:0000313" key="2">
    <source>
        <dbReference type="EMBL" id="MFD0904394.1"/>
    </source>
</evidence>
<keyword evidence="3" id="KW-1185">Reference proteome</keyword>
<gene>
    <name evidence="2" type="ORF">ACFQ11_28695</name>
</gene>
<sequence>MPAALASGAEKLAARYAAVVVRNHRVSEHFVLLHCQGDRARHAPGDNISVRVGDRDVRHYTVLTAEPGRFGVLVDLAPDGPGARWARDVRPGTRVVTPPSGRPLRARPGRRHLVLGDGTALATVRAVTADVAAAGATAVSAVEAPAADHDAIAGLAPDVHLVPSAAAPGVALEDHLPGLLDAPFDHVYLVGHAQSVQRLRTSIRAATGMNRRSIHTRIHWADGRRGL</sequence>
<evidence type="ECO:0000313" key="3">
    <source>
        <dbReference type="Proteomes" id="UP001596972"/>
    </source>
</evidence>
<comment type="caution">
    <text evidence="2">The sequence shown here is derived from an EMBL/GenBank/DDBJ whole genome shotgun (WGS) entry which is preliminary data.</text>
</comment>
<dbReference type="Pfam" id="PF04954">
    <property type="entry name" value="SIP"/>
    <property type="match status" value="1"/>
</dbReference>
<dbReference type="PANTHER" id="PTHR30157">
    <property type="entry name" value="FERRIC REDUCTASE, NADPH-DEPENDENT"/>
    <property type="match status" value="1"/>
</dbReference>